<feature type="region of interest" description="Disordered" evidence="1">
    <location>
        <begin position="55"/>
        <end position="134"/>
    </location>
</feature>
<keyword evidence="3" id="KW-1185">Reference proteome</keyword>
<dbReference type="AlphaFoldDB" id="A0A843UUH3"/>
<name>A0A843UUH3_COLES</name>
<gene>
    <name evidence="2" type="ORF">Taro_015862</name>
</gene>
<sequence length="134" mass="13243">MVLRRGPRLGRGAREHSHLLARRRRVGAAIDGPPGHLSVLGGIPGTLCWVTPAGQESDAGVIGGTPSGGEAGRAGGRARETPCRDTDTEGGASVSTSEPGRRDELVCVDSERGPGGPTSGGSGPDTGEGPGAGG</sequence>
<dbReference type="Proteomes" id="UP000652761">
    <property type="component" value="Unassembled WGS sequence"/>
</dbReference>
<comment type="caution">
    <text evidence="2">The sequence shown here is derived from an EMBL/GenBank/DDBJ whole genome shotgun (WGS) entry which is preliminary data.</text>
</comment>
<feature type="compositionally biased region" description="Basic and acidic residues" evidence="1">
    <location>
        <begin position="99"/>
        <end position="112"/>
    </location>
</feature>
<proteinExistence type="predicted"/>
<organism evidence="2 3">
    <name type="scientific">Colocasia esculenta</name>
    <name type="common">Wild taro</name>
    <name type="synonym">Arum esculentum</name>
    <dbReference type="NCBI Taxonomy" id="4460"/>
    <lineage>
        <taxon>Eukaryota</taxon>
        <taxon>Viridiplantae</taxon>
        <taxon>Streptophyta</taxon>
        <taxon>Embryophyta</taxon>
        <taxon>Tracheophyta</taxon>
        <taxon>Spermatophyta</taxon>
        <taxon>Magnoliopsida</taxon>
        <taxon>Liliopsida</taxon>
        <taxon>Araceae</taxon>
        <taxon>Aroideae</taxon>
        <taxon>Colocasieae</taxon>
        <taxon>Colocasia</taxon>
    </lineage>
</organism>
<evidence type="ECO:0000256" key="1">
    <source>
        <dbReference type="SAM" id="MobiDB-lite"/>
    </source>
</evidence>
<dbReference type="EMBL" id="NMUH01000691">
    <property type="protein sequence ID" value="MQL83369.1"/>
    <property type="molecule type" value="Genomic_DNA"/>
</dbReference>
<reference evidence="2" key="1">
    <citation type="submission" date="2017-07" db="EMBL/GenBank/DDBJ databases">
        <title>Taro Niue Genome Assembly and Annotation.</title>
        <authorList>
            <person name="Atibalentja N."/>
            <person name="Keating K."/>
            <person name="Fields C.J."/>
        </authorList>
    </citation>
    <scope>NUCLEOTIDE SEQUENCE</scope>
    <source>
        <strain evidence="2">Niue_2</strain>
        <tissue evidence="2">Leaf</tissue>
    </source>
</reference>
<feature type="compositionally biased region" description="Gly residues" evidence="1">
    <location>
        <begin position="61"/>
        <end position="75"/>
    </location>
</feature>
<evidence type="ECO:0000313" key="3">
    <source>
        <dbReference type="Proteomes" id="UP000652761"/>
    </source>
</evidence>
<evidence type="ECO:0000313" key="2">
    <source>
        <dbReference type="EMBL" id="MQL83369.1"/>
    </source>
</evidence>
<protein>
    <submittedName>
        <fullName evidence="2">Uncharacterized protein</fullName>
    </submittedName>
</protein>
<feature type="compositionally biased region" description="Gly residues" evidence="1">
    <location>
        <begin position="113"/>
        <end position="134"/>
    </location>
</feature>
<feature type="compositionally biased region" description="Basic and acidic residues" evidence="1">
    <location>
        <begin position="77"/>
        <end position="87"/>
    </location>
</feature>
<accession>A0A843UUH3</accession>